<gene>
    <name evidence="2" type="ORF">GGI25_004235</name>
</gene>
<name>A0A9W8G0R4_9FUNG</name>
<organism evidence="2 3">
    <name type="scientific">Coemansia spiralis</name>
    <dbReference type="NCBI Taxonomy" id="417178"/>
    <lineage>
        <taxon>Eukaryota</taxon>
        <taxon>Fungi</taxon>
        <taxon>Fungi incertae sedis</taxon>
        <taxon>Zoopagomycota</taxon>
        <taxon>Kickxellomycotina</taxon>
        <taxon>Kickxellomycetes</taxon>
        <taxon>Kickxellales</taxon>
        <taxon>Kickxellaceae</taxon>
        <taxon>Coemansia</taxon>
    </lineage>
</organism>
<evidence type="ECO:0000313" key="3">
    <source>
        <dbReference type="Proteomes" id="UP001151518"/>
    </source>
</evidence>
<comment type="caution">
    <text evidence="2">The sequence shown here is derived from an EMBL/GenBank/DDBJ whole genome shotgun (WGS) entry which is preliminary data.</text>
</comment>
<accession>A0A9W8G0R4</accession>
<reference evidence="2" key="1">
    <citation type="submission" date="2022-07" db="EMBL/GenBank/DDBJ databases">
        <title>Phylogenomic reconstructions and comparative analyses of Kickxellomycotina fungi.</title>
        <authorList>
            <person name="Reynolds N.K."/>
            <person name="Stajich J.E."/>
            <person name="Barry K."/>
            <person name="Grigoriev I.V."/>
            <person name="Crous P."/>
            <person name="Smith M.E."/>
        </authorList>
    </citation>
    <scope>NUCLEOTIDE SEQUENCE</scope>
    <source>
        <strain evidence="2">NRRL 3115</strain>
    </source>
</reference>
<protein>
    <submittedName>
        <fullName evidence="2">Uncharacterized protein</fullName>
    </submittedName>
</protein>
<evidence type="ECO:0000256" key="1">
    <source>
        <dbReference type="SAM" id="MobiDB-lite"/>
    </source>
</evidence>
<dbReference type="EMBL" id="JANBTW010000054">
    <property type="protein sequence ID" value="KAJ2674772.1"/>
    <property type="molecule type" value="Genomic_DNA"/>
</dbReference>
<proteinExistence type="predicted"/>
<feature type="region of interest" description="Disordered" evidence="1">
    <location>
        <begin position="1"/>
        <end position="37"/>
    </location>
</feature>
<evidence type="ECO:0000313" key="2">
    <source>
        <dbReference type="EMBL" id="KAJ2674772.1"/>
    </source>
</evidence>
<dbReference type="OrthoDB" id="5574614at2759"/>
<dbReference type="AlphaFoldDB" id="A0A9W8G0R4"/>
<sequence length="226" mass="24739">MSIGDKGVVAIEGANQQQQQKLPVEKEDSNYSNSVKTPPDAVVQELAKSLSGLLINFSGVLTDKICSKFDIDPQEAEELAVKTLGEFSIKTEGRHFGEEKELPEEEKCTFELLRGPRKGGNCDKKVAVGYKFCCTHKKAMEKRGEIISPVKKVEITPREPFKFVPRSDGMFLIEGTNILVIRNNLGEELGVNNCEVAGVVLNGNVEAPDESAKKFAADNNLPVTEA</sequence>
<dbReference type="Proteomes" id="UP001151518">
    <property type="component" value="Unassembled WGS sequence"/>
</dbReference>